<evidence type="ECO:0000256" key="1">
    <source>
        <dbReference type="ARBA" id="ARBA00004184"/>
    </source>
</evidence>
<feature type="domain" description="ATP synthase F1 complex delta/epsilon subunit N-terminal" evidence="10">
    <location>
        <begin position="4"/>
        <end position="86"/>
    </location>
</feature>
<evidence type="ECO:0000256" key="4">
    <source>
        <dbReference type="ARBA" id="ARBA00023065"/>
    </source>
</evidence>
<evidence type="ECO:0000256" key="3">
    <source>
        <dbReference type="ARBA" id="ARBA00022448"/>
    </source>
</evidence>
<dbReference type="InterPro" id="IPR036771">
    <property type="entry name" value="ATPsynth_dsu/esu_N"/>
</dbReference>
<keyword evidence="7 8" id="KW-0066">ATP synthesis</keyword>
<dbReference type="CDD" id="cd12152">
    <property type="entry name" value="F1-ATPase_delta"/>
    <property type="match status" value="1"/>
</dbReference>
<dbReference type="GO" id="GO:0046933">
    <property type="term" value="F:proton-transporting ATP synthase activity, rotational mechanism"/>
    <property type="evidence" value="ECO:0007669"/>
    <property type="project" value="UniProtKB-UniRule"/>
</dbReference>
<dbReference type="RefSeq" id="WP_338205302.1">
    <property type="nucleotide sequence ID" value="NZ_JAEKNR010000237.1"/>
</dbReference>
<dbReference type="EMBL" id="JAEKNR010000237">
    <property type="protein sequence ID" value="MBJ7601175.1"/>
    <property type="molecule type" value="Genomic_DNA"/>
</dbReference>
<organism evidence="11 12">
    <name type="scientific">Candidatus Nephthysia bennettiae</name>
    <dbReference type="NCBI Taxonomy" id="3127016"/>
    <lineage>
        <taxon>Bacteria</taxon>
        <taxon>Bacillati</taxon>
        <taxon>Candidatus Dormiibacterota</taxon>
        <taxon>Candidatus Dormibacteria</taxon>
        <taxon>Candidatus Dormibacterales</taxon>
        <taxon>Candidatus Dormibacteraceae</taxon>
        <taxon>Candidatus Nephthysia</taxon>
    </lineage>
</organism>
<keyword evidence="12" id="KW-1185">Reference proteome</keyword>
<comment type="subunit">
    <text evidence="8 9">F-type ATPases have 2 components, CF(1) - the catalytic core - and CF(0) - the membrane proton channel. CF(1) has five subunits: alpha(3), beta(3), gamma(1), delta(1), epsilon(1). CF(0) has three main subunits: a, b and c.</text>
</comment>
<evidence type="ECO:0000259" key="10">
    <source>
        <dbReference type="Pfam" id="PF02823"/>
    </source>
</evidence>
<keyword evidence="3 8" id="KW-0813">Transport</keyword>
<evidence type="ECO:0000313" key="11">
    <source>
        <dbReference type="EMBL" id="MBJ7601175.1"/>
    </source>
</evidence>
<dbReference type="GO" id="GO:0012505">
    <property type="term" value="C:endomembrane system"/>
    <property type="evidence" value="ECO:0007669"/>
    <property type="project" value="UniProtKB-SubCell"/>
</dbReference>
<gene>
    <name evidence="8 11" type="primary">atpC</name>
    <name evidence="11" type="ORF">JF922_24270</name>
</gene>
<proteinExistence type="inferred from homology"/>
<evidence type="ECO:0000256" key="5">
    <source>
        <dbReference type="ARBA" id="ARBA00023136"/>
    </source>
</evidence>
<dbReference type="Gene3D" id="2.60.15.10">
    <property type="entry name" value="F0F1 ATP synthase delta/epsilon subunit, N-terminal"/>
    <property type="match status" value="1"/>
</dbReference>
<dbReference type="HAMAP" id="MF_00530">
    <property type="entry name" value="ATP_synth_epsil_bac"/>
    <property type="match status" value="1"/>
</dbReference>
<evidence type="ECO:0000256" key="7">
    <source>
        <dbReference type="ARBA" id="ARBA00023310"/>
    </source>
</evidence>
<evidence type="ECO:0000256" key="6">
    <source>
        <dbReference type="ARBA" id="ARBA00023196"/>
    </source>
</evidence>
<protein>
    <recommendedName>
        <fullName evidence="8">ATP synthase epsilon chain</fullName>
    </recommendedName>
    <alternativeName>
        <fullName evidence="8">ATP synthase F1 sector epsilon subunit</fullName>
    </alternativeName>
    <alternativeName>
        <fullName evidence="8">F-ATPase epsilon subunit</fullName>
    </alternativeName>
</protein>
<comment type="subcellular location">
    <subcellularLocation>
        <location evidence="8">Cell membrane</location>
        <topology evidence="8">Peripheral membrane protein</topology>
    </subcellularLocation>
    <subcellularLocation>
        <location evidence="1">Endomembrane system</location>
        <topology evidence="1">Peripheral membrane protein</topology>
    </subcellularLocation>
</comment>
<dbReference type="PANTHER" id="PTHR13822:SF10">
    <property type="entry name" value="ATP SYNTHASE EPSILON CHAIN, CHLOROPLASTIC"/>
    <property type="match status" value="1"/>
</dbReference>
<keyword evidence="8" id="KW-0375">Hydrogen ion transport</keyword>
<comment type="caution">
    <text evidence="11">The sequence shown here is derived from an EMBL/GenBank/DDBJ whole genome shotgun (WGS) entry which is preliminary data.</text>
</comment>
<sequence>MGVQVRVVSVERSLFEGEVDGQGRPFLVCEGVEGELGILPRHAPLLTTLRPGLVSIRNGSEETELFVGGGFLEVLPDRVTILADVAERAEEISEESAEEVRRQAQERLAARELTAAEERELETVLAIAEARLRLARALRGRG</sequence>
<name>A0A934N5B2_9BACT</name>
<comment type="similarity">
    <text evidence="2 8 9">Belongs to the ATPase epsilon chain family.</text>
</comment>
<dbReference type="GO" id="GO:0005886">
    <property type="term" value="C:plasma membrane"/>
    <property type="evidence" value="ECO:0007669"/>
    <property type="project" value="UniProtKB-SubCell"/>
</dbReference>
<dbReference type="Proteomes" id="UP000612893">
    <property type="component" value="Unassembled WGS sequence"/>
</dbReference>
<keyword evidence="8" id="KW-1003">Cell membrane</keyword>
<keyword evidence="5 8" id="KW-0472">Membrane</keyword>
<dbReference type="GO" id="GO:0045259">
    <property type="term" value="C:proton-transporting ATP synthase complex"/>
    <property type="evidence" value="ECO:0007669"/>
    <property type="project" value="UniProtKB-KW"/>
</dbReference>
<keyword evidence="6 8" id="KW-0139">CF(1)</keyword>
<dbReference type="InterPro" id="IPR020546">
    <property type="entry name" value="ATP_synth_F1_dsu/esu_N"/>
</dbReference>
<accession>A0A934N5B2</accession>
<reference evidence="11" key="1">
    <citation type="submission" date="2020-10" db="EMBL/GenBank/DDBJ databases">
        <title>Ca. Dormibacterota MAGs.</title>
        <authorList>
            <person name="Montgomery K."/>
        </authorList>
    </citation>
    <scope>NUCLEOTIDE SEQUENCE [LARGE SCALE GENOMIC DNA]</scope>
    <source>
        <strain evidence="11">SC8812_S17_10</strain>
    </source>
</reference>
<dbReference type="SUPFAM" id="SSF51344">
    <property type="entry name" value="Epsilon subunit of F1F0-ATP synthase N-terminal domain"/>
    <property type="match status" value="1"/>
</dbReference>
<evidence type="ECO:0000256" key="2">
    <source>
        <dbReference type="ARBA" id="ARBA00005712"/>
    </source>
</evidence>
<dbReference type="AlphaFoldDB" id="A0A934N5B2"/>
<evidence type="ECO:0000256" key="9">
    <source>
        <dbReference type="RuleBase" id="RU003656"/>
    </source>
</evidence>
<dbReference type="GO" id="GO:0005524">
    <property type="term" value="F:ATP binding"/>
    <property type="evidence" value="ECO:0007669"/>
    <property type="project" value="UniProtKB-UniRule"/>
</dbReference>
<dbReference type="InterPro" id="IPR001469">
    <property type="entry name" value="ATP_synth_F1_dsu/esu"/>
</dbReference>
<dbReference type="PANTHER" id="PTHR13822">
    <property type="entry name" value="ATP SYNTHASE DELTA/EPSILON CHAIN"/>
    <property type="match status" value="1"/>
</dbReference>
<dbReference type="Pfam" id="PF02823">
    <property type="entry name" value="ATP-synt_DE_N"/>
    <property type="match status" value="1"/>
</dbReference>
<evidence type="ECO:0000313" key="12">
    <source>
        <dbReference type="Proteomes" id="UP000612893"/>
    </source>
</evidence>
<comment type="function">
    <text evidence="8">Produces ATP from ADP in the presence of a proton gradient across the membrane.</text>
</comment>
<evidence type="ECO:0000256" key="8">
    <source>
        <dbReference type="HAMAP-Rule" id="MF_00530"/>
    </source>
</evidence>
<keyword evidence="4 8" id="KW-0406">Ion transport</keyword>
<dbReference type="NCBIfam" id="TIGR01216">
    <property type="entry name" value="ATP_synt_epsi"/>
    <property type="match status" value="1"/>
</dbReference>